<dbReference type="AlphaFoldDB" id="A0A1X7IQI8"/>
<dbReference type="PRINTS" id="PR01651">
    <property type="entry name" value="SECGEXPORT"/>
</dbReference>
<dbReference type="GO" id="GO:0005886">
    <property type="term" value="C:plasma membrane"/>
    <property type="evidence" value="ECO:0007669"/>
    <property type="project" value="UniProtKB-SubCell"/>
</dbReference>
<keyword evidence="9 10" id="KW-0472">Membrane</keyword>
<accession>A0A1X7IQI8</accession>
<dbReference type="Pfam" id="PF03840">
    <property type="entry name" value="SecG"/>
    <property type="match status" value="1"/>
</dbReference>
<dbReference type="PANTHER" id="PTHR34182">
    <property type="entry name" value="PROTEIN-EXPORT MEMBRANE PROTEIN SECG"/>
    <property type="match status" value="1"/>
</dbReference>
<comment type="caution">
    <text evidence="10">Lacks conserved residue(s) required for the propagation of feature annotation.</text>
</comment>
<feature type="transmembrane region" description="Helical" evidence="10">
    <location>
        <begin position="55"/>
        <end position="74"/>
    </location>
</feature>
<evidence type="ECO:0000313" key="13">
    <source>
        <dbReference type="Proteomes" id="UP000193804"/>
    </source>
</evidence>
<dbReference type="GO" id="GO:0009306">
    <property type="term" value="P:protein secretion"/>
    <property type="evidence" value="ECO:0007669"/>
    <property type="project" value="UniProtKB-UniRule"/>
</dbReference>
<evidence type="ECO:0000256" key="8">
    <source>
        <dbReference type="ARBA" id="ARBA00023010"/>
    </source>
</evidence>
<evidence type="ECO:0000256" key="9">
    <source>
        <dbReference type="ARBA" id="ARBA00023136"/>
    </source>
</evidence>
<keyword evidence="7 10" id="KW-1133">Transmembrane helix</keyword>
<feature type="region of interest" description="Disordered" evidence="11">
    <location>
        <begin position="81"/>
        <end position="145"/>
    </location>
</feature>
<evidence type="ECO:0000256" key="10">
    <source>
        <dbReference type="RuleBase" id="RU365087"/>
    </source>
</evidence>
<feature type="compositionally biased region" description="Acidic residues" evidence="11">
    <location>
        <begin position="134"/>
        <end position="145"/>
    </location>
</feature>
<keyword evidence="6 10" id="KW-0653">Protein transport</keyword>
<keyword evidence="5 10" id="KW-0812">Transmembrane</keyword>
<dbReference type="STRING" id="1028.SAMN05661096_00921"/>
<comment type="similarity">
    <text evidence="2 10">Belongs to the SecG family.</text>
</comment>
<name>A0A1X7IQI8_9BACT</name>
<evidence type="ECO:0000256" key="4">
    <source>
        <dbReference type="ARBA" id="ARBA00022475"/>
    </source>
</evidence>
<keyword evidence="3 10" id="KW-0813">Transport</keyword>
<reference evidence="13" key="1">
    <citation type="submission" date="2017-04" db="EMBL/GenBank/DDBJ databases">
        <authorList>
            <person name="Varghese N."/>
            <person name="Submissions S."/>
        </authorList>
    </citation>
    <scope>NUCLEOTIDE SEQUENCE [LARGE SCALE GENOMIC DNA]</scope>
    <source>
        <strain evidence="13">DSM 4125</strain>
    </source>
</reference>
<dbReference type="InterPro" id="IPR004692">
    <property type="entry name" value="SecG"/>
</dbReference>
<protein>
    <recommendedName>
        <fullName evidence="10">Protein-export membrane protein SecG</fullName>
    </recommendedName>
</protein>
<organism evidence="12 13">
    <name type="scientific">Marivirga sericea</name>
    <dbReference type="NCBI Taxonomy" id="1028"/>
    <lineage>
        <taxon>Bacteria</taxon>
        <taxon>Pseudomonadati</taxon>
        <taxon>Bacteroidota</taxon>
        <taxon>Cytophagia</taxon>
        <taxon>Cytophagales</taxon>
        <taxon>Marivirgaceae</taxon>
        <taxon>Marivirga</taxon>
    </lineage>
</organism>
<dbReference type="EMBL" id="FXAW01000001">
    <property type="protein sequence ID" value="SMG17095.1"/>
    <property type="molecule type" value="Genomic_DNA"/>
</dbReference>
<evidence type="ECO:0000313" key="12">
    <source>
        <dbReference type="EMBL" id="SMG17095.1"/>
    </source>
</evidence>
<dbReference type="GO" id="GO:0065002">
    <property type="term" value="P:intracellular protein transmembrane transport"/>
    <property type="evidence" value="ECO:0007669"/>
    <property type="project" value="TreeGrafter"/>
</dbReference>
<proteinExistence type="inferred from homology"/>
<dbReference type="PANTHER" id="PTHR34182:SF1">
    <property type="entry name" value="PROTEIN-EXPORT MEMBRANE PROTEIN SECG"/>
    <property type="match status" value="1"/>
</dbReference>
<evidence type="ECO:0000256" key="6">
    <source>
        <dbReference type="ARBA" id="ARBA00022927"/>
    </source>
</evidence>
<comment type="subcellular location">
    <subcellularLocation>
        <location evidence="1 10">Cell membrane</location>
        <topology evidence="1 10">Multi-pass membrane protein</topology>
    </subcellularLocation>
</comment>
<evidence type="ECO:0000256" key="7">
    <source>
        <dbReference type="ARBA" id="ARBA00022989"/>
    </source>
</evidence>
<comment type="function">
    <text evidence="10">Involved in protein export. Participates in an early event of protein translocation.</text>
</comment>
<evidence type="ECO:0000256" key="5">
    <source>
        <dbReference type="ARBA" id="ARBA00022692"/>
    </source>
</evidence>
<keyword evidence="4 10" id="KW-1003">Cell membrane</keyword>
<evidence type="ECO:0000256" key="3">
    <source>
        <dbReference type="ARBA" id="ARBA00022448"/>
    </source>
</evidence>
<keyword evidence="13" id="KW-1185">Reference proteome</keyword>
<sequence>MLTLLITLIILVAILLVLVVLAQNSKGGGLSSQFGGSGASQVVGVKRTGDILEKITWVLAISLVVLSLASSFVIKSTTVDTGFTSPNIEKAQDETLLPGMESGGEEGLLPPTEGEEATEGDSEQGGNQELIEGLQDETEDGNTEE</sequence>
<keyword evidence="8 10" id="KW-0811">Translocation</keyword>
<dbReference type="Proteomes" id="UP000193804">
    <property type="component" value="Unassembled WGS sequence"/>
</dbReference>
<dbReference type="GO" id="GO:0015450">
    <property type="term" value="F:protein-transporting ATPase activity"/>
    <property type="evidence" value="ECO:0007669"/>
    <property type="project" value="UniProtKB-UniRule"/>
</dbReference>
<evidence type="ECO:0000256" key="1">
    <source>
        <dbReference type="ARBA" id="ARBA00004651"/>
    </source>
</evidence>
<feature type="compositionally biased region" description="Acidic residues" evidence="11">
    <location>
        <begin position="113"/>
        <end position="122"/>
    </location>
</feature>
<evidence type="ECO:0000256" key="11">
    <source>
        <dbReference type="SAM" id="MobiDB-lite"/>
    </source>
</evidence>
<dbReference type="NCBIfam" id="TIGR00810">
    <property type="entry name" value="secG"/>
    <property type="match status" value="1"/>
</dbReference>
<gene>
    <name evidence="12" type="ORF">SAMN05661096_00921</name>
</gene>
<evidence type="ECO:0000256" key="2">
    <source>
        <dbReference type="ARBA" id="ARBA00008445"/>
    </source>
</evidence>
<dbReference type="RefSeq" id="WP_085515879.1">
    <property type="nucleotide sequence ID" value="NZ_FXAW01000001.1"/>
</dbReference>
<dbReference type="GO" id="GO:0043952">
    <property type="term" value="P:protein transport by the Sec complex"/>
    <property type="evidence" value="ECO:0007669"/>
    <property type="project" value="TreeGrafter"/>
</dbReference>